<evidence type="ECO:0000313" key="1">
    <source>
        <dbReference type="EMBL" id="MBB4800794.1"/>
    </source>
</evidence>
<dbReference type="InterPro" id="IPR053865">
    <property type="entry name" value="DUF6934"/>
</dbReference>
<proteinExistence type="predicted"/>
<evidence type="ECO:0000313" key="2">
    <source>
        <dbReference type="Proteomes" id="UP000561681"/>
    </source>
</evidence>
<gene>
    <name evidence="1" type="ORF">HNP37_000833</name>
</gene>
<keyword evidence="2" id="KW-1185">Reference proteome</keyword>
<name>A0A7W7N6U0_9FLAO</name>
<dbReference type="EMBL" id="JACHLD010000001">
    <property type="protein sequence ID" value="MBB4800794.1"/>
    <property type="molecule type" value="Genomic_DNA"/>
</dbReference>
<sequence length="180" mass="21189">MIKINLEDTFEATYVSSNLDQYIFESQLRNNKKIQLKVKFTNIADSLLPNVYNLAFGPFNLDGKIDDSINLKHKDSNKVFSTIILFSITFLKKNPYASIGIDGSDDLRANLYHRMFRYNYKDLKDFLVIIGVDWYVRLLRNGTIELDNNGSAFFKPKPESFDFQRKTNDLYRYYMFNLNQ</sequence>
<organism evidence="1 2">
    <name type="scientific">Flavobacterium nitrogenifigens</name>
    <dbReference type="NCBI Taxonomy" id="1617283"/>
    <lineage>
        <taxon>Bacteria</taxon>
        <taxon>Pseudomonadati</taxon>
        <taxon>Bacteroidota</taxon>
        <taxon>Flavobacteriia</taxon>
        <taxon>Flavobacteriales</taxon>
        <taxon>Flavobacteriaceae</taxon>
        <taxon>Flavobacterium</taxon>
    </lineage>
</organism>
<protein>
    <submittedName>
        <fullName evidence="1">Uncharacterized protein</fullName>
    </submittedName>
</protein>
<dbReference type="RefSeq" id="WP_184158708.1">
    <property type="nucleotide sequence ID" value="NZ_JACHLD010000001.1"/>
</dbReference>
<dbReference type="AlphaFoldDB" id="A0A7W7N6U0"/>
<accession>A0A7W7N6U0</accession>
<dbReference type="Proteomes" id="UP000561681">
    <property type="component" value="Unassembled WGS sequence"/>
</dbReference>
<comment type="caution">
    <text evidence="1">The sequence shown here is derived from an EMBL/GenBank/DDBJ whole genome shotgun (WGS) entry which is preliminary data.</text>
</comment>
<reference evidence="1 2" key="1">
    <citation type="submission" date="2020-08" db="EMBL/GenBank/DDBJ databases">
        <title>Functional genomics of gut bacteria from endangered species of beetles.</title>
        <authorList>
            <person name="Carlos-Shanley C."/>
        </authorList>
    </citation>
    <scope>NUCLEOTIDE SEQUENCE [LARGE SCALE GENOMIC DNA]</scope>
    <source>
        <strain evidence="1 2">S00142</strain>
    </source>
</reference>
<dbReference type="Pfam" id="PF22028">
    <property type="entry name" value="DUF6934"/>
    <property type="match status" value="1"/>
</dbReference>